<name>K4JNK1_9CAUD</name>
<dbReference type="EMBL" id="JX100814">
    <property type="protein sequence ID" value="AFU86804.1"/>
    <property type="molecule type" value="Genomic_DNA"/>
</dbReference>
<dbReference type="Proteomes" id="UP000000461">
    <property type="component" value="Segment"/>
</dbReference>
<proteinExistence type="predicted"/>
<protein>
    <submittedName>
        <fullName evidence="1">Uncharacterized protein</fullName>
    </submittedName>
</protein>
<sequence length="117" mass="13275">MSLKTLRPDPEERAALTEFFRTTRLSWIILPASAKHFVVRRLGKDDDIKRFLKFIGHKVVETGEGRPTWFHIEDLGDALMTNAARGDLTDRIGANGWGYAIFAPVPHDDAIDDRRDA</sequence>
<organism evidence="1 2">
    <name type="scientific">Caulobacter phage CcrRogue</name>
    <dbReference type="NCBI Taxonomy" id="2927986"/>
    <lineage>
        <taxon>Viruses</taxon>
        <taxon>Duplodnaviria</taxon>
        <taxon>Heunggongvirae</taxon>
        <taxon>Uroviricota</taxon>
        <taxon>Caudoviricetes</taxon>
        <taxon>Jeanschmidtviridae</taxon>
        <taxon>Poindextervirus</taxon>
        <taxon>Poindextervirus rogue</taxon>
    </lineage>
</organism>
<evidence type="ECO:0000313" key="1">
    <source>
        <dbReference type="EMBL" id="AFU86804.1"/>
    </source>
</evidence>
<evidence type="ECO:0000313" key="2">
    <source>
        <dbReference type="Proteomes" id="UP000000461"/>
    </source>
</evidence>
<accession>K4JNK1</accession>
<dbReference type="KEGG" id="vg:13996103"/>
<gene>
    <name evidence="1" type="ORF">CcrRogue_gp322</name>
</gene>
<reference evidence="1 2" key="1">
    <citation type="journal article" date="2012" name="BMC Genomics">
        <title>The Caulobacter crescentus phage phiCbK: genomics of a canonical phage.</title>
        <authorList>
            <person name="Gill J.J."/>
            <person name="Berry J.D."/>
            <person name="Russell W.K."/>
            <person name="Lessor L."/>
            <person name="Escobar Garcia D.A."/>
            <person name="Hernandez D."/>
            <person name="Kane A."/>
            <person name="Keene J."/>
            <person name="Maddox M."/>
            <person name="Martin R."/>
            <person name="Mohan S."/>
            <person name="Thorn A.M."/>
            <person name="Russell D.H."/>
            <person name="Young R."/>
        </authorList>
    </citation>
    <scope>NUCLEOTIDE SEQUENCE [LARGE SCALE GENOMIC DNA]</scope>
</reference>
<keyword evidence="2" id="KW-1185">Reference proteome</keyword>